<dbReference type="SUPFAM" id="SSF56601">
    <property type="entry name" value="beta-lactamase/transpeptidase-like"/>
    <property type="match status" value="1"/>
</dbReference>
<evidence type="ECO:0000313" key="4">
    <source>
        <dbReference type="Proteomes" id="UP000579605"/>
    </source>
</evidence>
<evidence type="ECO:0000256" key="1">
    <source>
        <dbReference type="SAM" id="MobiDB-lite"/>
    </source>
</evidence>
<dbReference type="PANTHER" id="PTHR43283">
    <property type="entry name" value="BETA-LACTAMASE-RELATED"/>
    <property type="match status" value="1"/>
</dbReference>
<dbReference type="InterPro" id="IPR050789">
    <property type="entry name" value="Diverse_Enzym_Activities"/>
</dbReference>
<keyword evidence="4" id="KW-1185">Reference proteome</keyword>
<dbReference type="PANTHER" id="PTHR43283:SF18">
    <property type="match status" value="1"/>
</dbReference>
<accession>A0A852ZG77</accession>
<dbReference type="AlphaFoldDB" id="A0A852ZG77"/>
<evidence type="ECO:0000313" key="3">
    <source>
        <dbReference type="EMBL" id="NYH91904.1"/>
    </source>
</evidence>
<proteinExistence type="predicted"/>
<feature type="region of interest" description="Disordered" evidence="1">
    <location>
        <begin position="254"/>
        <end position="280"/>
    </location>
</feature>
<feature type="domain" description="Beta-lactamase-related" evidence="2">
    <location>
        <begin position="17"/>
        <end position="348"/>
    </location>
</feature>
<dbReference type="Proteomes" id="UP000579605">
    <property type="component" value="Unassembled WGS sequence"/>
</dbReference>
<protein>
    <submittedName>
        <fullName evidence="3">CubicO group peptidase (Beta-lactamase class C family)</fullName>
    </submittedName>
</protein>
<dbReference type="Gene3D" id="3.40.710.10">
    <property type="entry name" value="DD-peptidase/beta-lactamase superfamily"/>
    <property type="match status" value="1"/>
</dbReference>
<gene>
    <name evidence="3" type="ORF">F4554_004542</name>
</gene>
<evidence type="ECO:0000259" key="2">
    <source>
        <dbReference type="Pfam" id="PF00144"/>
    </source>
</evidence>
<feature type="compositionally biased region" description="Low complexity" evidence="1">
    <location>
        <begin position="254"/>
        <end position="267"/>
    </location>
</feature>
<dbReference type="EMBL" id="JACBZH010000001">
    <property type="protein sequence ID" value="NYH91904.1"/>
    <property type="molecule type" value="Genomic_DNA"/>
</dbReference>
<dbReference type="RefSeq" id="WP_179789395.1">
    <property type="nucleotide sequence ID" value="NZ_BAAARR010000001.1"/>
</dbReference>
<organism evidence="3 4">
    <name type="scientific">Actinopolymorpha rutila</name>
    <dbReference type="NCBI Taxonomy" id="446787"/>
    <lineage>
        <taxon>Bacteria</taxon>
        <taxon>Bacillati</taxon>
        <taxon>Actinomycetota</taxon>
        <taxon>Actinomycetes</taxon>
        <taxon>Propionibacteriales</taxon>
        <taxon>Actinopolymorphaceae</taxon>
        <taxon>Actinopolymorpha</taxon>
    </lineage>
</organism>
<dbReference type="Pfam" id="PF00144">
    <property type="entry name" value="Beta-lactamase"/>
    <property type="match status" value="1"/>
</dbReference>
<reference evidence="3 4" key="1">
    <citation type="submission" date="2020-07" db="EMBL/GenBank/DDBJ databases">
        <title>Sequencing the genomes of 1000 actinobacteria strains.</title>
        <authorList>
            <person name="Klenk H.-P."/>
        </authorList>
    </citation>
    <scope>NUCLEOTIDE SEQUENCE [LARGE SCALE GENOMIC DNA]</scope>
    <source>
        <strain evidence="3 4">DSM 18448</strain>
    </source>
</reference>
<dbReference type="InterPro" id="IPR012338">
    <property type="entry name" value="Beta-lactam/transpept-like"/>
</dbReference>
<dbReference type="InterPro" id="IPR001466">
    <property type="entry name" value="Beta-lactam-related"/>
</dbReference>
<sequence>MPVGTVEPAPATSRRLDALAHAAVGAGVVPGLSVALANHTGPTWSSAYGVTDLSAPSPVGTDTVFECASLTKPVVAYGVLLLVQEGRLDLDRPLDSYLPAPYLPDEPAAAGITARMVLGHTTGYPNWRPAGGPLTLTHSPGSRFGYSGEGYVQVGRVVEHVTGQPLAAFLADRVLAPLGMTDSALTWPGDLGDGDLRGGDLGDKVALGHTAAREVLAKERPEEAIAPSSLHTTATDLARFLACFLSPVASPATSPADASAASPAAPAAVPPAGPLRPEGVESMLTPHVRLDRPLAWGLGWGLSLEGGPGKEWAFWQWGDNPGYKAFAAGSPGADLGVVVLTNGDQGLDVAAGLVREVLPSTAPAYVRVATNRLTPGPG</sequence>
<comment type="caution">
    <text evidence="3">The sequence shown here is derived from an EMBL/GenBank/DDBJ whole genome shotgun (WGS) entry which is preliminary data.</text>
</comment>
<name>A0A852ZG77_9ACTN</name>